<sequence>MLSGHRIIGLLEVPEEPPERAGGNADAGIADLEAQHQVVLAFFLVADADPDAALWGEPDRVADVIEQGLPEACRVAKQWWAGQALAIAR</sequence>
<proteinExistence type="predicted"/>
<accession>A0A080LTN6</accession>
<evidence type="ECO:0000313" key="2">
    <source>
        <dbReference type="Proteomes" id="UP000020077"/>
    </source>
</evidence>
<gene>
    <name evidence="1" type="ORF">AW09_003037</name>
</gene>
<dbReference type="AlphaFoldDB" id="A0A080LTN6"/>
<name>A0A080LTN6_9PROT</name>
<dbReference type="EMBL" id="JDVG02000487">
    <property type="protein sequence ID" value="KFB71813.1"/>
    <property type="molecule type" value="Genomic_DNA"/>
</dbReference>
<dbReference type="Proteomes" id="UP000020077">
    <property type="component" value="Unassembled WGS sequence"/>
</dbReference>
<dbReference type="AntiFam" id="ANF00202">
    <property type="entry name" value="Shadow ORF (opposite gacS)"/>
</dbReference>
<protein>
    <submittedName>
        <fullName evidence="1">Uncharacterized protein</fullName>
    </submittedName>
</protein>
<organism evidence="1 2">
    <name type="scientific">Candidatus Accumulibacter phosphatis</name>
    <dbReference type="NCBI Taxonomy" id="327160"/>
    <lineage>
        <taxon>Bacteria</taxon>
        <taxon>Pseudomonadati</taxon>
        <taxon>Pseudomonadota</taxon>
        <taxon>Betaproteobacteria</taxon>
        <taxon>Candidatus Accumulibacter</taxon>
    </lineage>
</organism>
<evidence type="ECO:0000313" key="1">
    <source>
        <dbReference type="EMBL" id="KFB71813.1"/>
    </source>
</evidence>
<reference evidence="1 2" key="1">
    <citation type="submission" date="2014-02" db="EMBL/GenBank/DDBJ databases">
        <title>Expanding our view of genomic diversity in Candidatus Accumulibacter clades.</title>
        <authorList>
            <person name="Skennerton C.T."/>
            <person name="Barr J.J."/>
            <person name="Slater F.R."/>
            <person name="Bond P.L."/>
            <person name="Tyson G.W."/>
        </authorList>
    </citation>
    <scope>NUCLEOTIDE SEQUENCE [LARGE SCALE GENOMIC DNA]</scope>
    <source>
        <strain evidence="2">BA-91</strain>
    </source>
</reference>
<comment type="caution">
    <text evidence="1">The sequence shown here is derived from an EMBL/GenBank/DDBJ whole genome shotgun (WGS) entry which is preliminary data.</text>
</comment>